<dbReference type="InterPro" id="IPR001242">
    <property type="entry name" value="Condensation_dom"/>
</dbReference>
<evidence type="ECO:0000313" key="6">
    <source>
        <dbReference type="Proteomes" id="UP001348098"/>
    </source>
</evidence>
<dbReference type="EMBL" id="JAYKYQ010000006">
    <property type="protein sequence ID" value="MEB3511773.1"/>
    <property type="molecule type" value="Genomic_DNA"/>
</dbReference>
<proteinExistence type="predicted"/>
<dbReference type="RefSeq" id="WP_195080359.1">
    <property type="nucleotide sequence ID" value="NZ_JAYESH010000013.1"/>
</dbReference>
<keyword evidence="6" id="KW-1185">Reference proteome</keyword>
<dbReference type="SMART" id="SM00823">
    <property type="entry name" value="PKS_PP"/>
    <property type="match status" value="1"/>
</dbReference>
<keyword evidence="2" id="KW-0596">Phosphopantetheine</keyword>
<dbReference type="Pfam" id="PF00668">
    <property type="entry name" value="Condensation"/>
    <property type="match status" value="1"/>
</dbReference>
<organism evidence="5 6">
    <name type="scientific">Nocardia implantans</name>
    <dbReference type="NCBI Taxonomy" id="3108168"/>
    <lineage>
        <taxon>Bacteria</taxon>
        <taxon>Bacillati</taxon>
        <taxon>Actinomycetota</taxon>
        <taxon>Actinomycetes</taxon>
        <taxon>Mycobacteriales</taxon>
        <taxon>Nocardiaceae</taxon>
        <taxon>Nocardia</taxon>
    </lineage>
</organism>
<dbReference type="InterPro" id="IPR009081">
    <property type="entry name" value="PP-bd_ACP"/>
</dbReference>
<comment type="cofactor">
    <cofactor evidence="1">
        <name>pantetheine 4'-phosphate</name>
        <dbReference type="ChEBI" id="CHEBI:47942"/>
    </cofactor>
</comment>
<protein>
    <submittedName>
        <fullName evidence="5">Condensation domain-containing protein</fullName>
    </submittedName>
</protein>
<feature type="domain" description="Carrier" evidence="4">
    <location>
        <begin position="437"/>
        <end position="511"/>
    </location>
</feature>
<name>A0ABU6AWA5_9NOCA</name>
<dbReference type="InterPro" id="IPR020806">
    <property type="entry name" value="PKS_PP-bd"/>
</dbReference>
<dbReference type="Gene3D" id="3.30.559.30">
    <property type="entry name" value="Nonribosomal peptide synthetase, condensation domain"/>
    <property type="match status" value="1"/>
</dbReference>
<dbReference type="Gene3D" id="1.10.1200.10">
    <property type="entry name" value="ACP-like"/>
    <property type="match status" value="1"/>
</dbReference>
<keyword evidence="3" id="KW-0597">Phosphoprotein</keyword>
<dbReference type="InterPro" id="IPR023213">
    <property type="entry name" value="CAT-like_dom_sf"/>
</dbReference>
<dbReference type="InterPro" id="IPR006162">
    <property type="entry name" value="Ppantetheine_attach_site"/>
</dbReference>
<evidence type="ECO:0000256" key="2">
    <source>
        <dbReference type="ARBA" id="ARBA00022450"/>
    </source>
</evidence>
<dbReference type="Pfam" id="PF00550">
    <property type="entry name" value="PP-binding"/>
    <property type="match status" value="1"/>
</dbReference>
<dbReference type="Gene3D" id="3.30.559.10">
    <property type="entry name" value="Chloramphenicol acetyltransferase-like domain"/>
    <property type="match status" value="1"/>
</dbReference>
<dbReference type="PANTHER" id="PTHR45527:SF1">
    <property type="entry name" value="FATTY ACID SYNTHASE"/>
    <property type="match status" value="1"/>
</dbReference>
<evidence type="ECO:0000256" key="3">
    <source>
        <dbReference type="ARBA" id="ARBA00022553"/>
    </source>
</evidence>
<dbReference type="Proteomes" id="UP001348098">
    <property type="component" value="Unassembled WGS sequence"/>
</dbReference>
<accession>A0ABU6AWA5</accession>
<dbReference type="SUPFAM" id="SSF52777">
    <property type="entry name" value="CoA-dependent acyltransferases"/>
    <property type="match status" value="2"/>
</dbReference>
<dbReference type="SUPFAM" id="SSF47336">
    <property type="entry name" value="ACP-like"/>
    <property type="match status" value="1"/>
</dbReference>
<reference evidence="5 6" key="1">
    <citation type="submission" date="2023-12" db="EMBL/GenBank/DDBJ databases">
        <title>novel species in genus Nocarida.</title>
        <authorList>
            <person name="Li Z."/>
        </authorList>
    </citation>
    <scope>NUCLEOTIDE SEQUENCE [LARGE SCALE GENOMIC DNA]</scope>
    <source>
        <strain evidence="5 6">CDC186</strain>
    </source>
</reference>
<dbReference type="InterPro" id="IPR036736">
    <property type="entry name" value="ACP-like_sf"/>
</dbReference>
<gene>
    <name evidence="5" type="ORF">U3653_17215</name>
</gene>
<evidence type="ECO:0000259" key="4">
    <source>
        <dbReference type="PROSITE" id="PS50075"/>
    </source>
</evidence>
<dbReference type="PROSITE" id="PS50075">
    <property type="entry name" value="CARRIER"/>
    <property type="match status" value="1"/>
</dbReference>
<comment type="caution">
    <text evidence="5">The sequence shown here is derived from an EMBL/GenBank/DDBJ whole genome shotgun (WGS) entry which is preliminary data.</text>
</comment>
<dbReference type="PROSITE" id="PS00012">
    <property type="entry name" value="PHOSPHOPANTETHEINE"/>
    <property type="match status" value="1"/>
</dbReference>
<dbReference type="PANTHER" id="PTHR45527">
    <property type="entry name" value="NONRIBOSOMAL PEPTIDE SYNTHETASE"/>
    <property type="match status" value="1"/>
</dbReference>
<evidence type="ECO:0000256" key="1">
    <source>
        <dbReference type="ARBA" id="ARBA00001957"/>
    </source>
</evidence>
<sequence length="543" mass="56981">MSDSSVNGATTGDRGTPLSLAQQAALLPERLRRVPAANLFVALEITGELDGDAFEQAAAALLAEHEILRSVFPDDRRMPYQRVLPVPDTVVEVVHADAAALGPALHADAEHRFDLVRGLPIRIRRYDSGDRAVVSIAVHPVAADDRSLELLTEALFAAYELGTAQPATSQYRAYVATQLRALANRDAPELAYWTERLAELPERAVPVPGDATGPTRHSFTVPAATLSALRGEQETTAAFAAVLARALRDAGLGDDVLIGVIDPARTDQTEHSLGNFANHLVLRLDPTTGPRELLAVAGQRLAEARAHATARIERLTHELKGAAAVTTGALFQALLGVRAERPGIVTADFAVRETMRRSGRPHGVDLVVDVVTGAQDATVTIEFTSAFAAAGEFAAHLEALCAAFAQGRDEQAEIALFAAAAAGDGFGGPGLGGPPQTEAETLIAAAIRKVLEFDDDDEIGRADTFFALGGDSIAALRLVTELGEQGYALDVQTVFAHPSIQELASQLTDAAPAQPQTATVAPMAASGLDPAALATLGKRFGAS</sequence>
<evidence type="ECO:0000313" key="5">
    <source>
        <dbReference type="EMBL" id="MEB3511773.1"/>
    </source>
</evidence>